<keyword evidence="5" id="KW-0645">Protease</keyword>
<keyword evidence="9" id="KW-0862">Zinc</keyword>
<keyword evidence="10 13" id="KW-1133">Transmembrane helix</keyword>
<dbReference type="GO" id="GO:0046872">
    <property type="term" value="F:metal ion binding"/>
    <property type="evidence" value="ECO:0007669"/>
    <property type="project" value="UniProtKB-KW"/>
</dbReference>
<evidence type="ECO:0000256" key="1">
    <source>
        <dbReference type="ARBA" id="ARBA00001947"/>
    </source>
</evidence>
<name>A0A7L9RTI6_9PROT</name>
<keyword evidence="8" id="KW-0378">Hydrolase</keyword>
<dbReference type="Pfam" id="PF02163">
    <property type="entry name" value="Peptidase_M50"/>
    <property type="match status" value="1"/>
</dbReference>
<dbReference type="GO" id="GO:0005886">
    <property type="term" value="C:plasma membrane"/>
    <property type="evidence" value="ECO:0007669"/>
    <property type="project" value="UniProtKB-SubCell"/>
</dbReference>
<sequence length="216" mass="24119">MTLTEVLIVAIPLIIAITFHEAAHGIMAYVCGDTTAKRMGRMTLNPFKHVDLFGTIIMPAALLLLKSPFMFGYAKPVPINPNQFFHYRSNLILVAAAGPFMNILLAMLSWSVYVFIYPEPAYMVAALAYSVQINLVLAVFNMFPLLPMDGGRVLSALLPPPFDKKFMKLERVGMVVLLGLLALPSISEQFGWRINPIGWFVYHGVAWLQDILGVRY</sequence>
<comment type="subcellular location">
    <subcellularLocation>
        <location evidence="2">Cell membrane</location>
        <topology evidence="2">Multi-pass membrane protein</topology>
    </subcellularLocation>
</comment>
<evidence type="ECO:0000313" key="15">
    <source>
        <dbReference type="EMBL" id="QOL19872.1"/>
    </source>
</evidence>
<proteinExistence type="inferred from homology"/>
<keyword evidence="6 13" id="KW-0812">Transmembrane</keyword>
<dbReference type="GO" id="GO:0008237">
    <property type="term" value="F:metallopeptidase activity"/>
    <property type="evidence" value="ECO:0007669"/>
    <property type="project" value="UniProtKB-KW"/>
</dbReference>
<evidence type="ECO:0000256" key="5">
    <source>
        <dbReference type="ARBA" id="ARBA00022670"/>
    </source>
</evidence>
<dbReference type="InterPro" id="IPR008915">
    <property type="entry name" value="Peptidase_M50"/>
</dbReference>
<dbReference type="CDD" id="cd06158">
    <property type="entry name" value="S2P-M50_like_1"/>
    <property type="match status" value="1"/>
</dbReference>
<accession>A0A7L9RTI6</accession>
<dbReference type="PANTHER" id="PTHR35864">
    <property type="entry name" value="ZINC METALLOPROTEASE MJ0611-RELATED"/>
    <property type="match status" value="1"/>
</dbReference>
<dbReference type="EMBL" id="CP054719">
    <property type="protein sequence ID" value="QOL19872.1"/>
    <property type="molecule type" value="Genomic_DNA"/>
</dbReference>
<evidence type="ECO:0000256" key="3">
    <source>
        <dbReference type="ARBA" id="ARBA00007931"/>
    </source>
</evidence>
<feature type="transmembrane region" description="Helical" evidence="13">
    <location>
        <begin position="6"/>
        <end position="31"/>
    </location>
</feature>
<dbReference type="GO" id="GO:0006508">
    <property type="term" value="P:proteolysis"/>
    <property type="evidence" value="ECO:0007669"/>
    <property type="project" value="UniProtKB-KW"/>
</dbReference>
<feature type="transmembrane region" description="Helical" evidence="13">
    <location>
        <begin position="52"/>
        <end position="71"/>
    </location>
</feature>
<evidence type="ECO:0000259" key="14">
    <source>
        <dbReference type="Pfam" id="PF02163"/>
    </source>
</evidence>
<organism evidence="15 16">
    <name type="scientific">Candidatus Bodocaedibacter vickermanii</name>
    <dbReference type="NCBI Taxonomy" id="2741701"/>
    <lineage>
        <taxon>Bacteria</taxon>
        <taxon>Pseudomonadati</taxon>
        <taxon>Pseudomonadota</taxon>
        <taxon>Alphaproteobacteria</taxon>
        <taxon>Holosporales</taxon>
        <taxon>Candidatus Paracaedibacteraceae</taxon>
        <taxon>Candidatus Bodocaedibacter</taxon>
    </lineage>
</organism>
<dbReference type="AlphaFoldDB" id="A0A7L9RTI6"/>
<evidence type="ECO:0000256" key="12">
    <source>
        <dbReference type="ARBA" id="ARBA00023136"/>
    </source>
</evidence>
<evidence type="ECO:0000256" key="6">
    <source>
        <dbReference type="ARBA" id="ARBA00022692"/>
    </source>
</evidence>
<comment type="cofactor">
    <cofactor evidence="1">
        <name>Zn(2+)</name>
        <dbReference type="ChEBI" id="CHEBI:29105"/>
    </cofactor>
</comment>
<feature type="transmembrane region" description="Helical" evidence="13">
    <location>
        <begin position="91"/>
        <end position="116"/>
    </location>
</feature>
<dbReference type="PANTHER" id="PTHR35864:SF1">
    <property type="entry name" value="ZINC METALLOPROTEASE YWHC-RELATED"/>
    <property type="match status" value="1"/>
</dbReference>
<protein>
    <recommendedName>
        <fullName evidence="14">Peptidase M50 domain-containing protein</fullName>
    </recommendedName>
</protein>
<evidence type="ECO:0000256" key="4">
    <source>
        <dbReference type="ARBA" id="ARBA00022475"/>
    </source>
</evidence>
<evidence type="ECO:0000256" key="2">
    <source>
        <dbReference type="ARBA" id="ARBA00004651"/>
    </source>
</evidence>
<feature type="domain" description="Peptidase M50" evidence="14">
    <location>
        <begin position="124"/>
        <end position="179"/>
    </location>
</feature>
<keyword evidence="12 13" id="KW-0472">Membrane</keyword>
<keyword evidence="7" id="KW-0479">Metal-binding</keyword>
<comment type="similarity">
    <text evidence="3">Belongs to the peptidase M50B family.</text>
</comment>
<evidence type="ECO:0000256" key="10">
    <source>
        <dbReference type="ARBA" id="ARBA00022989"/>
    </source>
</evidence>
<reference evidence="15 16" key="1">
    <citation type="submission" date="2020-06" db="EMBL/GenBank/DDBJ databases">
        <title>The endosymbiont of the kinetoplastid Bodo saltans is a Paracaedibacter-like alpha-proteobacterium possessing a putative toxin-antitoxin system.</title>
        <authorList>
            <person name="Midha S."/>
            <person name="Rigden D.J."/>
            <person name="Siozios S."/>
            <person name="Hurst G.D.D."/>
            <person name="Jackson A.P."/>
        </authorList>
    </citation>
    <scope>NUCLEOTIDE SEQUENCE [LARGE SCALE GENOMIC DNA]</scope>
    <source>
        <strain evidence="15">Lake Konstanz</strain>
    </source>
</reference>
<keyword evidence="4" id="KW-1003">Cell membrane</keyword>
<evidence type="ECO:0000256" key="13">
    <source>
        <dbReference type="SAM" id="Phobius"/>
    </source>
</evidence>
<evidence type="ECO:0000313" key="16">
    <source>
        <dbReference type="Proteomes" id="UP000594001"/>
    </source>
</evidence>
<keyword evidence="11" id="KW-0482">Metalloprotease</keyword>
<evidence type="ECO:0000256" key="8">
    <source>
        <dbReference type="ARBA" id="ARBA00022801"/>
    </source>
</evidence>
<evidence type="ECO:0000256" key="11">
    <source>
        <dbReference type="ARBA" id="ARBA00023049"/>
    </source>
</evidence>
<dbReference type="InterPro" id="IPR044537">
    <property type="entry name" value="Rip2-like"/>
</dbReference>
<dbReference type="KEGG" id="pbal:CPBP_00643"/>
<evidence type="ECO:0000256" key="7">
    <source>
        <dbReference type="ARBA" id="ARBA00022723"/>
    </source>
</evidence>
<keyword evidence="16" id="KW-1185">Reference proteome</keyword>
<dbReference type="InterPro" id="IPR052348">
    <property type="entry name" value="Metallopeptidase_M50B"/>
</dbReference>
<dbReference type="Proteomes" id="UP000594001">
    <property type="component" value="Chromosome"/>
</dbReference>
<gene>
    <name evidence="15" type="ORF">CPBP_00643</name>
</gene>
<dbReference type="RefSeq" id="WP_350331432.1">
    <property type="nucleotide sequence ID" value="NZ_CP054719.1"/>
</dbReference>
<feature type="transmembrane region" description="Helical" evidence="13">
    <location>
        <begin position="123"/>
        <end position="146"/>
    </location>
</feature>
<evidence type="ECO:0000256" key="9">
    <source>
        <dbReference type="ARBA" id="ARBA00022833"/>
    </source>
</evidence>